<comment type="function">
    <text evidence="1">Thiol-specific peroxidase that catalyzes the reduction of hydrogen peroxide and organic hydroperoxides to water and alcohols, respectively. Plays a role in cell protection against oxidative stress by detoxifying peroxides and as sensor of hydrogen peroxide-mediated signaling events.</text>
</comment>
<feature type="signal peptide" evidence="12">
    <location>
        <begin position="1"/>
        <end position="21"/>
    </location>
</feature>
<evidence type="ECO:0000256" key="8">
    <source>
        <dbReference type="ARBA" id="ARBA00032824"/>
    </source>
</evidence>
<dbReference type="PANTHER" id="PTHR42801">
    <property type="entry name" value="THIOREDOXIN-DEPENDENT PEROXIDE REDUCTASE"/>
    <property type="match status" value="1"/>
</dbReference>
<dbReference type="EC" id="1.11.1.24" evidence="2"/>
<keyword evidence="3" id="KW-0575">Peroxidase</keyword>
<evidence type="ECO:0000313" key="15">
    <source>
        <dbReference type="Proteomes" id="UP001155241"/>
    </source>
</evidence>
<keyword evidence="15" id="KW-1185">Reference proteome</keyword>
<comment type="catalytic activity">
    <reaction evidence="11">
        <text>a hydroperoxide + [thioredoxin]-dithiol = an alcohol + [thioredoxin]-disulfide + H2O</text>
        <dbReference type="Rhea" id="RHEA:62620"/>
        <dbReference type="Rhea" id="RHEA-COMP:10698"/>
        <dbReference type="Rhea" id="RHEA-COMP:10700"/>
        <dbReference type="ChEBI" id="CHEBI:15377"/>
        <dbReference type="ChEBI" id="CHEBI:29950"/>
        <dbReference type="ChEBI" id="CHEBI:30879"/>
        <dbReference type="ChEBI" id="CHEBI:35924"/>
        <dbReference type="ChEBI" id="CHEBI:50058"/>
        <dbReference type="EC" id="1.11.1.24"/>
    </reaction>
</comment>
<dbReference type="Pfam" id="PF00578">
    <property type="entry name" value="AhpC-TSA"/>
    <property type="match status" value="1"/>
</dbReference>
<dbReference type="InterPro" id="IPR036249">
    <property type="entry name" value="Thioredoxin-like_sf"/>
</dbReference>
<evidence type="ECO:0000256" key="4">
    <source>
        <dbReference type="ARBA" id="ARBA00022862"/>
    </source>
</evidence>
<reference evidence="14" key="1">
    <citation type="submission" date="2022-06" db="EMBL/GenBank/DDBJ databases">
        <title>Aeoliella straminimaris, a novel planctomycete from sediments.</title>
        <authorList>
            <person name="Vitorino I.R."/>
            <person name="Lage O.M."/>
        </authorList>
    </citation>
    <scope>NUCLEOTIDE SEQUENCE</scope>
    <source>
        <strain evidence="14">ICT_H6.2</strain>
    </source>
</reference>
<comment type="caution">
    <text evidence="14">The sequence shown here is derived from an EMBL/GenBank/DDBJ whole genome shotgun (WGS) entry which is preliminary data.</text>
</comment>
<dbReference type="AlphaFoldDB" id="A0A9X2F4Z3"/>
<evidence type="ECO:0000256" key="3">
    <source>
        <dbReference type="ARBA" id="ARBA00022559"/>
    </source>
</evidence>
<evidence type="ECO:0000256" key="12">
    <source>
        <dbReference type="SAM" id="SignalP"/>
    </source>
</evidence>
<dbReference type="InterPro" id="IPR050924">
    <property type="entry name" value="Peroxiredoxin_BCP/PrxQ"/>
</dbReference>
<accession>A0A9X2F4Z3</accession>
<evidence type="ECO:0000256" key="10">
    <source>
        <dbReference type="ARBA" id="ARBA00042639"/>
    </source>
</evidence>
<dbReference type="Proteomes" id="UP001155241">
    <property type="component" value="Unassembled WGS sequence"/>
</dbReference>
<sequence>MPHLPRLIAFSFLLVSLSASAQEPEKPLSDQLKEMTEGAKQRMPAEMLKTFGNAIDEVRETGIEKTAKKVGDKAPDGTLLSWDEQKTTLSDLWKEKPLVLTWYRGGWCPYCNLQLRAMEKKLAELEGAGARLVALTPELPANAKETAAQNKLSFLVLHDKKNKLAHKYGIVFKLPESIVPVYRDRLQLPKVNGYDKLELPMAATYVIDRKGVIRYAFLDADYKKRAEPAAIIEAVNKLAEDE</sequence>
<evidence type="ECO:0000256" key="2">
    <source>
        <dbReference type="ARBA" id="ARBA00013017"/>
    </source>
</evidence>
<organism evidence="14 15">
    <name type="scientific">Aeoliella straminimaris</name>
    <dbReference type="NCBI Taxonomy" id="2954799"/>
    <lineage>
        <taxon>Bacteria</taxon>
        <taxon>Pseudomonadati</taxon>
        <taxon>Planctomycetota</taxon>
        <taxon>Planctomycetia</taxon>
        <taxon>Pirellulales</taxon>
        <taxon>Lacipirellulaceae</taxon>
        <taxon>Aeoliella</taxon>
    </lineage>
</organism>
<evidence type="ECO:0000256" key="7">
    <source>
        <dbReference type="ARBA" id="ARBA00023284"/>
    </source>
</evidence>
<protein>
    <recommendedName>
        <fullName evidence="2">thioredoxin-dependent peroxiredoxin</fullName>
        <ecNumber evidence="2">1.11.1.24</ecNumber>
    </recommendedName>
    <alternativeName>
        <fullName evidence="8">Thioredoxin peroxidase</fullName>
    </alternativeName>
    <alternativeName>
        <fullName evidence="10">Thioredoxin-dependent peroxiredoxin Bcp</fullName>
    </alternativeName>
</protein>
<keyword evidence="12" id="KW-0732">Signal</keyword>
<dbReference type="GO" id="GO:0008379">
    <property type="term" value="F:thioredoxin peroxidase activity"/>
    <property type="evidence" value="ECO:0007669"/>
    <property type="project" value="TreeGrafter"/>
</dbReference>
<dbReference type="CDD" id="cd02970">
    <property type="entry name" value="PRX_like2"/>
    <property type="match status" value="1"/>
</dbReference>
<evidence type="ECO:0000256" key="1">
    <source>
        <dbReference type="ARBA" id="ARBA00003330"/>
    </source>
</evidence>
<dbReference type="InterPro" id="IPR000866">
    <property type="entry name" value="AhpC/TSA"/>
</dbReference>
<dbReference type="InterPro" id="IPR013766">
    <property type="entry name" value="Thioredoxin_domain"/>
</dbReference>
<keyword evidence="7" id="KW-0676">Redox-active center</keyword>
<keyword evidence="5" id="KW-0560">Oxidoreductase</keyword>
<evidence type="ECO:0000256" key="6">
    <source>
        <dbReference type="ARBA" id="ARBA00023157"/>
    </source>
</evidence>
<dbReference type="GO" id="GO:0034599">
    <property type="term" value="P:cellular response to oxidative stress"/>
    <property type="evidence" value="ECO:0007669"/>
    <property type="project" value="TreeGrafter"/>
</dbReference>
<dbReference type="PROSITE" id="PS51352">
    <property type="entry name" value="THIOREDOXIN_2"/>
    <property type="match status" value="1"/>
</dbReference>
<evidence type="ECO:0000256" key="5">
    <source>
        <dbReference type="ARBA" id="ARBA00023002"/>
    </source>
</evidence>
<dbReference type="SUPFAM" id="SSF52833">
    <property type="entry name" value="Thioredoxin-like"/>
    <property type="match status" value="1"/>
</dbReference>
<evidence type="ECO:0000313" key="14">
    <source>
        <dbReference type="EMBL" id="MCO6042332.1"/>
    </source>
</evidence>
<evidence type="ECO:0000256" key="11">
    <source>
        <dbReference type="ARBA" id="ARBA00049091"/>
    </source>
</evidence>
<keyword evidence="6" id="KW-1015">Disulfide bond</keyword>
<gene>
    <name evidence="14" type="ORF">NG895_00290</name>
</gene>
<keyword evidence="4" id="KW-0049">Antioxidant</keyword>
<dbReference type="RefSeq" id="WP_252850434.1">
    <property type="nucleotide sequence ID" value="NZ_JAMXLR010000003.1"/>
</dbReference>
<proteinExistence type="inferred from homology"/>
<dbReference type="GO" id="GO:0045454">
    <property type="term" value="P:cell redox homeostasis"/>
    <property type="evidence" value="ECO:0007669"/>
    <property type="project" value="TreeGrafter"/>
</dbReference>
<dbReference type="GO" id="GO:0005737">
    <property type="term" value="C:cytoplasm"/>
    <property type="evidence" value="ECO:0007669"/>
    <property type="project" value="TreeGrafter"/>
</dbReference>
<feature type="domain" description="Thioredoxin" evidence="13">
    <location>
        <begin position="68"/>
        <end position="240"/>
    </location>
</feature>
<evidence type="ECO:0000259" key="13">
    <source>
        <dbReference type="PROSITE" id="PS51352"/>
    </source>
</evidence>
<dbReference type="PANTHER" id="PTHR42801:SF7">
    <property type="entry name" value="SLL1159 PROTEIN"/>
    <property type="match status" value="1"/>
</dbReference>
<dbReference type="EMBL" id="JAMXLR010000003">
    <property type="protein sequence ID" value="MCO6042332.1"/>
    <property type="molecule type" value="Genomic_DNA"/>
</dbReference>
<dbReference type="Gene3D" id="3.40.30.10">
    <property type="entry name" value="Glutaredoxin"/>
    <property type="match status" value="1"/>
</dbReference>
<comment type="similarity">
    <text evidence="9">Belongs to the peroxiredoxin family. BCP/PrxQ subfamily.</text>
</comment>
<name>A0A9X2F4Z3_9BACT</name>
<feature type="chain" id="PRO_5040959860" description="thioredoxin-dependent peroxiredoxin" evidence="12">
    <location>
        <begin position="22"/>
        <end position="242"/>
    </location>
</feature>
<evidence type="ECO:0000256" key="9">
    <source>
        <dbReference type="ARBA" id="ARBA00038489"/>
    </source>
</evidence>